<feature type="region of interest" description="Disordered" evidence="1">
    <location>
        <begin position="50"/>
        <end position="97"/>
    </location>
</feature>
<proteinExistence type="predicted"/>
<feature type="compositionally biased region" description="Polar residues" evidence="1">
    <location>
        <begin position="74"/>
        <end position="84"/>
    </location>
</feature>
<reference evidence="2" key="1">
    <citation type="submission" date="2019-04" db="EMBL/GenBank/DDBJ databases">
        <title>An insight into the mialome of Ixodes scapularis.</title>
        <authorList>
            <person name="Ribeiro J.M."/>
            <person name="Mather T.N."/>
            <person name="Karim S."/>
        </authorList>
    </citation>
    <scope>NUCLEOTIDE SEQUENCE</scope>
</reference>
<sequence length="97" mass="10497">MGPPFLRVYSHFACLVAFWRSALRARVPGGISSLRPTPLRSRPLFGSAVSASFGSRRRPEAKAGRREEAPGSASGRSGNHSPSSELLEALDVDYQKL</sequence>
<organism evidence="2">
    <name type="scientific">Ixodes scapularis</name>
    <name type="common">Black-legged tick</name>
    <name type="synonym">Deer tick</name>
    <dbReference type="NCBI Taxonomy" id="6945"/>
    <lineage>
        <taxon>Eukaryota</taxon>
        <taxon>Metazoa</taxon>
        <taxon>Ecdysozoa</taxon>
        <taxon>Arthropoda</taxon>
        <taxon>Chelicerata</taxon>
        <taxon>Arachnida</taxon>
        <taxon>Acari</taxon>
        <taxon>Parasitiformes</taxon>
        <taxon>Ixodida</taxon>
        <taxon>Ixodoidea</taxon>
        <taxon>Ixodidae</taxon>
        <taxon>Ixodinae</taxon>
        <taxon>Ixodes</taxon>
    </lineage>
</organism>
<dbReference type="AlphaFoldDB" id="A0A4D5S131"/>
<accession>A0A4D5S131</accession>
<feature type="compositionally biased region" description="Basic and acidic residues" evidence="1">
    <location>
        <begin position="57"/>
        <end position="69"/>
    </location>
</feature>
<dbReference type="EMBL" id="GHJT01008655">
    <property type="protein sequence ID" value="MOY42626.1"/>
    <property type="molecule type" value="Transcribed_RNA"/>
</dbReference>
<protein>
    <submittedName>
        <fullName evidence="2">Uncharacterized protein</fullName>
    </submittedName>
</protein>
<evidence type="ECO:0000313" key="2">
    <source>
        <dbReference type="EMBL" id="MOY42626.1"/>
    </source>
</evidence>
<evidence type="ECO:0000256" key="1">
    <source>
        <dbReference type="SAM" id="MobiDB-lite"/>
    </source>
</evidence>
<name>A0A4D5S131_IXOSC</name>